<protein>
    <recommendedName>
        <fullName evidence="2">Srp40 C-terminal domain-containing protein</fullName>
    </recommendedName>
</protein>
<feature type="compositionally biased region" description="Low complexity" evidence="1">
    <location>
        <begin position="158"/>
        <end position="189"/>
    </location>
</feature>
<gene>
    <name evidence="3" type="ORF">Glove_104g51</name>
</gene>
<keyword evidence="4" id="KW-1185">Reference proteome</keyword>
<feature type="compositionally biased region" description="Basic and acidic residues" evidence="1">
    <location>
        <begin position="31"/>
        <end position="50"/>
    </location>
</feature>
<feature type="region of interest" description="Disordered" evidence="1">
    <location>
        <begin position="341"/>
        <end position="385"/>
    </location>
</feature>
<dbReference type="Pfam" id="PF08513">
    <property type="entry name" value="LisH"/>
    <property type="match status" value="1"/>
</dbReference>
<evidence type="ECO:0000313" key="4">
    <source>
        <dbReference type="Proteomes" id="UP000266861"/>
    </source>
</evidence>
<feature type="compositionally biased region" description="Basic and acidic residues" evidence="1">
    <location>
        <begin position="57"/>
        <end position="74"/>
    </location>
</feature>
<dbReference type="OrthoDB" id="5599646at2759"/>
<proteinExistence type="predicted"/>
<evidence type="ECO:0000313" key="3">
    <source>
        <dbReference type="EMBL" id="RHZ82724.1"/>
    </source>
</evidence>
<feature type="compositionally biased region" description="Basic and acidic residues" evidence="1">
    <location>
        <begin position="476"/>
        <end position="489"/>
    </location>
</feature>
<sequence>MNSLNTVPEELYSLVYHFLKDTGHNKSAKSFKKESKKPFHENVKTERDLIKIITDIKNNELGKSKTKQARKDNQDTENNDSDSSSESSESNESNESSSESGESSNESIKSSNKSIKSSSESSSESSSSSEDESSESDHDSSNDTESSGKSTIQKSQNSTSSSDTSSSSDSTSSSDDSSDSTSSSDDSSSNESDEEKEDEKVNHRIDSEKSSDEDDDSDIINIFKSNDSKKDNSSEEESSDSGNESSSSENKEQSNNFNDSTNKENPINIINNDFEDSESFSTIVSQSDTEKYTCGQNEFKSEIENDNSRTEILDSKCNIDFIETPNTIRSLDFNNEGHCSDNEFSEKNGNNKKHKISSDNYYSDQEYSTPCKRPNTNISETPSTIGKSPSWEHFIPNSVLKNKKNNKKFIQKGYQPRVDPNRIEFLDERLKDNSFMAKEGAIGSYGEKAHNDFMEVRGKNFRAQKTKKKRGSYRGGKIDMESHSIKFQD</sequence>
<organism evidence="3 4">
    <name type="scientific">Diversispora epigaea</name>
    <dbReference type="NCBI Taxonomy" id="1348612"/>
    <lineage>
        <taxon>Eukaryota</taxon>
        <taxon>Fungi</taxon>
        <taxon>Fungi incertae sedis</taxon>
        <taxon>Mucoromycota</taxon>
        <taxon>Glomeromycotina</taxon>
        <taxon>Glomeromycetes</taxon>
        <taxon>Diversisporales</taxon>
        <taxon>Diversisporaceae</taxon>
        <taxon>Diversispora</taxon>
    </lineage>
</organism>
<dbReference type="Proteomes" id="UP000266861">
    <property type="component" value="Unassembled WGS sequence"/>
</dbReference>
<feature type="region of interest" description="Disordered" evidence="1">
    <location>
        <begin position="462"/>
        <end position="489"/>
    </location>
</feature>
<feature type="compositionally biased region" description="Low complexity" evidence="1">
    <location>
        <begin position="240"/>
        <end position="256"/>
    </location>
</feature>
<feature type="domain" description="Srp40 C-terminal" evidence="2">
    <location>
        <begin position="417"/>
        <end position="487"/>
    </location>
</feature>
<reference evidence="3 4" key="1">
    <citation type="submission" date="2018-08" db="EMBL/GenBank/DDBJ databases">
        <title>Genome and evolution of the arbuscular mycorrhizal fungus Diversispora epigaea (formerly Glomus versiforme) and its bacterial endosymbionts.</title>
        <authorList>
            <person name="Sun X."/>
            <person name="Fei Z."/>
            <person name="Harrison M."/>
        </authorList>
    </citation>
    <scope>NUCLEOTIDE SEQUENCE [LARGE SCALE GENOMIC DNA]</scope>
    <source>
        <strain evidence="3 4">IT104</strain>
    </source>
</reference>
<dbReference type="InterPro" id="IPR006594">
    <property type="entry name" value="LisH"/>
</dbReference>
<dbReference type="GO" id="GO:0005730">
    <property type="term" value="C:nucleolus"/>
    <property type="evidence" value="ECO:0007669"/>
    <property type="project" value="InterPro"/>
</dbReference>
<name>A0A397JC21_9GLOM</name>
<dbReference type="Pfam" id="PF05022">
    <property type="entry name" value="SRP40_C"/>
    <property type="match status" value="1"/>
</dbReference>
<evidence type="ECO:0000259" key="2">
    <source>
        <dbReference type="Pfam" id="PF05022"/>
    </source>
</evidence>
<feature type="compositionally biased region" description="Low complexity" evidence="1">
    <location>
        <begin position="81"/>
        <end position="128"/>
    </location>
</feature>
<dbReference type="PANTHER" id="PTHR23216:SF1">
    <property type="entry name" value="NUCLEOLAR AND COILED-BODY PHOSPHOPROTEIN 1"/>
    <property type="match status" value="1"/>
</dbReference>
<dbReference type="AlphaFoldDB" id="A0A397JC21"/>
<feature type="region of interest" description="Disordered" evidence="1">
    <location>
        <begin position="25"/>
        <end position="275"/>
    </location>
</feature>
<comment type="caution">
    <text evidence="3">The sequence shown here is derived from an EMBL/GenBank/DDBJ whole genome shotgun (WGS) entry which is preliminary data.</text>
</comment>
<feature type="compositionally biased region" description="Basic and acidic residues" evidence="1">
    <location>
        <begin position="198"/>
        <end position="210"/>
    </location>
</feature>
<feature type="compositionally biased region" description="Polar residues" evidence="1">
    <location>
        <begin position="358"/>
        <end position="385"/>
    </location>
</feature>
<feature type="compositionally biased region" description="Basic residues" evidence="1">
    <location>
        <begin position="462"/>
        <end position="472"/>
    </location>
</feature>
<dbReference type="InterPro" id="IPR007718">
    <property type="entry name" value="Srp40_C"/>
</dbReference>
<dbReference type="InterPro" id="IPR039191">
    <property type="entry name" value="Nopp140-like"/>
</dbReference>
<dbReference type="PROSITE" id="PS50896">
    <property type="entry name" value="LISH"/>
    <property type="match status" value="1"/>
</dbReference>
<evidence type="ECO:0000256" key="1">
    <source>
        <dbReference type="SAM" id="MobiDB-lite"/>
    </source>
</evidence>
<feature type="compositionally biased region" description="Polar residues" evidence="1">
    <location>
        <begin position="257"/>
        <end position="271"/>
    </location>
</feature>
<dbReference type="STRING" id="1348612.A0A397JC21"/>
<dbReference type="EMBL" id="PQFF01000097">
    <property type="protein sequence ID" value="RHZ82724.1"/>
    <property type="molecule type" value="Genomic_DNA"/>
</dbReference>
<dbReference type="PANTHER" id="PTHR23216">
    <property type="entry name" value="NUCLEOLAR AND COILED-BODY PHOSPHOPROTEIN 1"/>
    <property type="match status" value="1"/>
</dbReference>
<accession>A0A397JC21</accession>
<feature type="compositionally biased region" description="Polar residues" evidence="1">
    <location>
        <begin position="148"/>
        <end position="157"/>
    </location>
</feature>
<dbReference type="GO" id="GO:0005654">
    <property type="term" value="C:nucleoplasm"/>
    <property type="evidence" value="ECO:0007669"/>
    <property type="project" value="TreeGrafter"/>
</dbReference>